<dbReference type="InterPro" id="IPR051354">
    <property type="entry name" value="Transposase_27_IS1"/>
</dbReference>
<dbReference type="GO" id="GO:0006313">
    <property type="term" value="P:DNA transposition"/>
    <property type="evidence" value="ECO:0007669"/>
    <property type="project" value="InterPro"/>
</dbReference>
<reference evidence="5 8" key="1">
    <citation type="journal article" date="2016" name="Genome Announc.">
        <title>Complete Genome Sequence of Methylobacterium populi P-1M, Isolated from Pink-Pigmented Household Biofilm.</title>
        <authorList>
            <person name="Morohoshi T."/>
            <person name="Ikeda T."/>
        </authorList>
    </citation>
    <scope>NUCLEOTIDE SEQUENCE [LARGE SCALE GENOMIC DNA]</scope>
    <source>
        <strain evidence="5 8">P-1M</strain>
    </source>
</reference>
<evidence type="ECO:0000256" key="3">
    <source>
        <dbReference type="ARBA" id="ARBA00022578"/>
    </source>
</evidence>
<accession>A0A169QC69</accession>
<dbReference type="RefSeq" id="WP_053622179.1">
    <property type="nucleotide sequence ID" value="NZ_AP014809.1"/>
</dbReference>
<evidence type="ECO:0000256" key="2">
    <source>
        <dbReference type="ARBA" id="ARBA00008841"/>
    </source>
</evidence>
<dbReference type="PANTHER" id="PTHR33293:SF1">
    <property type="entry name" value="INSERTION ELEMENT IS1 1 PROTEIN INSB-RELATED"/>
    <property type="match status" value="1"/>
</dbReference>
<evidence type="ECO:0000313" key="5">
    <source>
        <dbReference type="EMBL" id="BAU88686.1"/>
    </source>
</evidence>
<evidence type="ECO:0000256" key="1">
    <source>
        <dbReference type="ARBA" id="ARBA00004091"/>
    </source>
</evidence>
<name>A0A169QC69_9HYPH</name>
<dbReference type="GO" id="GO:0003677">
    <property type="term" value="F:DNA binding"/>
    <property type="evidence" value="ECO:0007669"/>
    <property type="project" value="InterPro"/>
</dbReference>
<proteinExistence type="inferred from homology"/>
<comment type="function">
    <text evidence="1">Absolutely required for transposition of IS1.</text>
</comment>
<dbReference type="InterPro" id="IPR005063">
    <property type="entry name" value="Transposase_27"/>
</dbReference>
<dbReference type="EMBL" id="AP014809">
    <property type="protein sequence ID" value="BAU93939.1"/>
    <property type="molecule type" value="Genomic_DNA"/>
</dbReference>
<gene>
    <name evidence="5" type="primary">insB</name>
    <name evidence="5" type="ORF">MPPM_0081</name>
    <name evidence="6" type="ORF">MPPM_1334</name>
    <name evidence="7" type="ORF">MPPM_5334</name>
</gene>
<evidence type="ECO:0000256" key="4">
    <source>
        <dbReference type="ARBA" id="ARBA00023172"/>
    </source>
</evidence>
<dbReference type="EMBL" id="AP014809">
    <property type="protein sequence ID" value="BAU89939.1"/>
    <property type="molecule type" value="Genomic_DNA"/>
</dbReference>
<dbReference type="PANTHER" id="PTHR33293">
    <property type="entry name" value="INSERTION ELEMENT IS1 1 PROTEIN INSB-RELATED"/>
    <property type="match status" value="1"/>
</dbReference>
<keyword evidence="4" id="KW-0233">DNA recombination</keyword>
<keyword evidence="3" id="KW-0815">Transposition</keyword>
<organism evidence="5 8">
    <name type="scientific">Methylorubrum populi</name>
    <dbReference type="NCBI Taxonomy" id="223967"/>
    <lineage>
        <taxon>Bacteria</taxon>
        <taxon>Pseudomonadati</taxon>
        <taxon>Pseudomonadota</taxon>
        <taxon>Alphaproteobacteria</taxon>
        <taxon>Hyphomicrobiales</taxon>
        <taxon>Methylobacteriaceae</taxon>
        <taxon>Methylorubrum</taxon>
    </lineage>
</organism>
<dbReference type="EMBL" id="AP014809">
    <property type="protein sequence ID" value="BAU88686.1"/>
    <property type="molecule type" value="Genomic_DNA"/>
</dbReference>
<evidence type="ECO:0000313" key="7">
    <source>
        <dbReference type="EMBL" id="BAU93939.1"/>
    </source>
</evidence>
<protein>
    <submittedName>
        <fullName evidence="5">Transposase</fullName>
    </submittedName>
</protein>
<dbReference type="GO" id="GO:0004803">
    <property type="term" value="F:transposase activity"/>
    <property type="evidence" value="ECO:0007669"/>
    <property type="project" value="InterPro"/>
</dbReference>
<dbReference type="AlphaFoldDB" id="A0A169QC69"/>
<evidence type="ECO:0000313" key="6">
    <source>
        <dbReference type="EMBL" id="BAU89939.1"/>
    </source>
</evidence>
<dbReference type="Pfam" id="PF03400">
    <property type="entry name" value="DDE_Tnp_IS1"/>
    <property type="match status" value="1"/>
</dbReference>
<evidence type="ECO:0000313" key="8">
    <source>
        <dbReference type="Proteomes" id="UP000218288"/>
    </source>
</evidence>
<comment type="similarity">
    <text evidence="2">Belongs to the transposase 27 family.</text>
</comment>
<sequence length="107" mass="12564">MDWECGGRDKATCERLIQRLQRWRTRLYCTDAYAAYTALLPIGQHYTGKDETHSIERDNARQRHWLARFRRRSIVVSKAKRMVDVSLALFARFAGNCRISDLLSMLT</sequence>
<dbReference type="Proteomes" id="UP000218288">
    <property type="component" value="Chromosome"/>
</dbReference>